<feature type="compositionally biased region" description="Gly residues" evidence="1">
    <location>
        <begin position="146"/>
        <end position="166"/>
    </location>
</feature>
<name>A0A8X8X5M6_SALSN</name>
<reference evidence="3" key="1">
    <citation type="submission" date="2018-01" db="EMBL/GenBank/DDBJ databases">
        <authorList>
            <person name="Mao J.F."/>
        </authorList>
    </citation>
    <scope>NUCLEOTIDE SEQUENCE</scope>
    <source>
        <strain evidence="3">Huo1</strain>
        <tissue evidence="3">Leaf</tissue>
    </source>
</reference>
<accession>A0A8X8X5M6</accession>
<evidence type="ECO:0000313" key="3">
    <source>
        <dbReference type="EMBL" id="KAG6407213.1"/>
    </source>
</evidence>
<keyword evidence="2" id="KW-0812">Transmembrane</keyword>
<sequence>MSIRLGMLKFVKLRAVTFEYVMILRTMLMLLAWLAREITACRLICSPSASPVPSSQLNKAFTTPSIYLRTKAKIPKLPLNLTSATSRYQRATTVCLFGGKGKPDNGNEGSPWKAIENAVGNLKKEPSVEELLRQQIQKNEFYDDGGSSGKPPGGGDGGGGGGGFGGFGEAEDGGLAGMWDEFSQVILATMGFIFLVILISQGNLLMWEEITVLAKDLLRFLFKRQMSIRLRRLVEEWQDFFQSMKDKPAYDPYWLEREILSTTTWYDCPAKYVYMANTLIQRESTSEQRESQFDQLEPASDQPESKFDDYEDDDQY</sequence>
<reference evidence="3" key="2">
    <citation type="submission" date="2020-08" db="EMBL/GenBank/DDBJ databases">
        <title>Plant Genome Project.</title>
        <authorList>
            <person name="Zhang R.-G."/>
        </authorList>
    </citation>
    <scope>NUCLEOTIDE SEQUENCE</scope>
    <source>
        <strain evidence="3">Huo1</strain>
        <tissue evidence="3">Leaf</tissue>
    </source>
</reference>
<keyword evidence="2" id="KW-1133">Transmembrane helix</keyword>
<dbReference type="EMBL" id="PNBA02000011">
    <property type="protein sequence ID" value="KAG6407213.1"/>
    <property type="molecule type" value="Genomic_DNA"/>
</dbReference>
<proteinExistence type="predicted"/>
<dbReference type="PANTHER" id="PTHR35483">
    <property type="entry name" value="NUCLEUSENVELOPE PROTEIN"/>
    <property type="match status" value="1"/>
</dbReference>
<evidence type="ECO:0000256" key="2">
    <source>
        <dbReference type="SAM" id="Phobius"/>
    </source>
</evidence>
<feature type="region of interest" description="Disordered" evidence="1">
    <location>
        <begin position="285"/>
        <end position="316"/>
    </location>
</feature>
<dbReference type="Proteomes" id="UP000298416">
    <property type="component" value="Unassembled WGS sequence"/>
</dbReference>
<gene>
    <name evidence="3" type="ORF">SASPL_130197</name>
</gene>
<keyword evidence="4" id="KW-1185">Reference proteome</keyword>
<feature type="transmembrane region" description="Helical" evidence="2">
    <location>
        <begin position="185"/>
        <end position="207"/>
    </location>
</feature>
<feature type="region of interest" description="Disordered" evidence="1">
    <location>
        <begin position="141"/>
        <end position="166"/>
    </location>
</feature>
<organism evidence="3">
    <name type="scientific">Salvia splendens</name>
    <name type="common">Scarlet sage</name>
    <dbReference type="NCBI Taxonomy" id="180675"/>
    <lineage>
        <taxon>Eukaryota</taxon>
        <taxon>Viridiplantae</taxon>
        <taxon>Streptophyta</taxon>
        <taxon>Embryophyta</taxon>
        <taxon>Tracheophyta</taxon>
        <taxon>Spermatophyta</taxon>
        <taxon>Magnoliopsida</taxon>
        <taxon>eudicotyledons</taxon>
        <taxon>Gunneridae</taxon>
        <taxon>Pentapetalae</taxon>
        <taxon>asterids</taxon>
        <taxon>lamiids</taxon>
        <taxon>Lamiales</taxon>
        <taxon>Lamiaceae</taxon>
        <taxon>Nepetoideae</taxon>
        <taxon>Mentheae</taxon>
        <taxon>Salviinae</taxon>
        <taxon>Salvia</taxon>
        <taxon>Salvia subgen. Calosphace</taxon>
        <taxon>core Calosphace</taxon>
    </lineage>
</organism>
<dbReference type="AlphaFoldDB" id="A0A8X8X5M6"/>
<evidence type="ECO:0000313" key="4">
    <source>
        <dbReference type="Proteomes" id="UP000298416"/>
    </source>
</evidence>
<keyword evidence="2" id="KW-0472">Membrane</keyword>
<dbReference type="GO" id="GO:0009507">
    <property type="term" value="C:chloroplast"/>
    <property type="evidence" value="ECO:0007669"/>
    <property type="project" value="TreeGrafter"/>
</dbReference>
<evidence type="ECO:0000256" key="1">
    <source>
        <dbReference type="SAM" id="MobiDB-lite"/>
    </source>
</evidence>
<protein>
    <submittedName>
        <fullName evidence="3">Uncharacterized protein</fullName>
    </submittedName>
</protein>
<comment type="caution">
    <text evidence="3">The sequence shown here is derived from an EMBL/GenBank/DDBJ whole genome shotgun (WGS) entry which is preliminary data.</text>
</comment>
<dbReference type="PANTHER" id="PTHR35483:SF1">
    <property type="entry name" value="GLYCINE-RICH PROTEIN-RELATED"/>
    <property type="match status" value="1"/>
</dbReference>